<dbReference type="AlphaFoldDB" id="A0AAJ1AEK5"/>
<organism evidence="1 2">
    <name type="scientific">Rhizobium leguminosarum</name>
    <dbReference type="NCBI Taxonomy" id="384"/>
    <lineage>
        <taxon>Bacteria</taxon>
        <taxon>Pseudomonadati</taxon>
        <taxon>Pseudomonadota</taxon>
        <taxon>Alphaproteobacteria</taxon>
        <taxon>Hyphomicrobiales</taxon>
        <taxon>Rhizobiaceae</taxon>
        <taxon>Rhizobium/Agrobacterium group</taxon>
        <taxon>Rhizobium</taxon>
    </lineage>
</organism>
<accession>A0AAJ1AEK5</accession>
<sequence length="70" mass="7186">MILVPTGEGTSRPTTTRAEFLAFAKFKSAMDMMVPAEVTIGKVPVLGSGKVDFVAASKLAESAVQAGEAA</sequence>
<protein>
    <submittedName>
        <fullName evidence="1">Uncharacterized protein</fullName>
    </submittedName>
</protein>
<dbReference type="EMBL" id="JAAXEP010000020">
    <property type="protein sequence ID" value="MBY5632346.1"/>
    <property type="molecule type" value="Genomic_DNA"/>
</dbReference>
<name>A0AAJ1AEK5_RHILE</name>
<evidence type="ECO:0000313" key="1">
    <source>
        <dbReference type="EMBL" id="MBY5632346.1"/>
    </source>
</evidence>
<comment type="caution">
    <text evidence="1">The sequence shown here is derived from an EMBL/GenBank/DDBJ whole genome shotgun (WGS) entry which is preliminary data.</text>
</comment>
<evidence type="ECO:0000313" key="2">
    <source>
        <dbReference type="Proteomes" id="UP000825699"/>
    </source>
</evidence>
<reference evidence="1" key="1">
    <citation type="submission" date="2020-04" db="EMBL/GenBank/DDBJ databases">
        <title>Global-level population genomics supports evidence of horizontal gene transfer on evolution of Rhizobia in Lentils.</title>
        <authorList>
            <person name="Gai Y."/>
            <person name="Cook D."/>
            <person name="Riely B."/>
        </authorList>
    </citation>
    <scope>NUCLEOTIDE SEQUENCE</scope>
    <source>
        <strain evidence="1">Derici101B</strain>
    </source>
</reference>
<gene>
    <name evidence="1" type="ORF">HFO42_30350</name>
</gene>
<dbReference type="Proteomes" id="UP000825699">
    <property type="component" value="Unassembled WGS sequence"/>
</dbReference>
<proteinExistence type="predicted"/>